<sequence length="210" mass="23929">MSPKVSDEHRESKRKEILQAAMRVFIRQGYHAATMKDVVEESGLSRGGVYLYFSSTEEMMLALLEEMDRENENQAEELLRRHRTVGEAIDSLLGHLLEELVHIREGAIPVVFETFAAEWRRQTFGRLLERRYASAVSRFAELLRVGERRGEFRPRLPAETIAKMFVSFNDGLMADAMQFGAEAMDARGQIEAYRLSLRYLLGAAGRAAEA</sequence>
<reference evidence="6 7" key="1">
    <citation type="submission" date="2020-08" db="EMBL/GenBank/DDBJ databases">
        <title>Cohnella phylogeny.</title>
        <authorList>
            <person name="Dunlap C."/>
        </authorList>
    </citation>
    <scope>NUCLEOTIDE SEQUENCE [LARGE SCALE GENOMIC DNA]</scope>
    <source>
        <strain evidence="6 7">DSM 25239</strain>
    </source>
</reference>
<feature type="domain" description="HTH tetR-type" evidence="5">
    <location>
        <begin position="11"/>
        <end position="71"/>
    </location>
</feature>
<dbReference type="Gene3D" id="1.10.10.60">
    <property type="entry name" value="Homeodomain-like"/>
    <property type="match status" value="1"/>
</dbReference>
<dbReference type="Pfam" id="PF00440">
    <property type="entry name" value="TetR_N"/>
    <property type="match status" value="1"/>
</dbReference>
<dbReference type="RefSeq" id="WP_185133989.1">
    <property type="nucleotide sequence ID" value="NZ_BORM01000012.1"/>
</dbReference>
<dbReference type="InterPro" id="IPR009057">
    <property type="entry name" value="Homeodomain-like_sf"/>
</dbReference>
<dbReference type="InterPro" id="IPR036271">
    <property type="entry name" value="Tet_transcr_reg_TetR-rel_C_sf"/>
</dbReference>
<dbReference type="InterPro" id="IPR001647">
    <property type="entry name" value="HTH_TetR"/>
</dbReference>
<keyword evidence="7" id="KW-1185">Reference proteome</keyword>
<evidence type="ECO:0000256" key="3">
    <source>
        <dbReference type="ARBA" id="ARBA00023163"/>
    </source>
</evidence>
<dbReference type="EMBL" id="JACJVR010000002">
    <property type="protein sequence ID" value="MBB6689967.1"/>
    <property type="molecule type" value="Genomic_DNA"/>
</dbReference>
<keyword evidence="2 4" id="KW-0238">DNA-binding</keyword>
<dbReference type="AlphaFoldDB" id="A0A841TNX3"/>
<organism evidence="6 7">
    <name type="scientific">Cohnella xylanilytica</name>
    <dbReference type="NCBI Taxonomy" id="557555"/>
    <lineage>
        <taxon>Bacteria</taxon>
        <taxon>Bacillati</taxon>
        <taxon>Bacillota</taxon>
        <taxon>Bacilli</taxon>
        <taxon>Bacillales</taxon>
        <taxon>Paenibacillaceae</taxon>
        <taxon>Cohnella</taxon>
    </lineage>
</organism>
<dbReference type="PANTHER" id="PTHR47506:SF6">
    <property type="entry name" value="HTH-TYPE TRANSCRIPTIONAL REPRESSOR NEMR"/>
    <property type="match status" value="1"/>
</dbReference>
<keyword evidence="3" id="KW-0804">Transcription</keyword>
<dbReference type="Proteomes" id="UP000553776">
    <property type="component" value="Unassembled WGS sequence"/>
</dbReference>
<dbReference type="PRINTS" id="PR00455">
    <property type="entry name" value="HTHTETR"/>
</dbReference>
<name>A0A841TNX3_9BACL</name>
<evidence type="ECO:0000313" key="7">
    <source>
        <dbReference type="Proteomes" id="UP000553776"/>
    </source>
</evidence>
<dbReference type="InterPro" id="IPR041612">
    <property type="entry name" value="YfiR_C"/>
</dbReference>
<feature type="DNA-binding region" description="H-T-H motif" evidence="4">
    <location>
        <begin position="34"/>
        <end position="53"/>
    </location>
</feature>
<accession>A0A841TNX3</accession>
<proteinExistence type="predicted"/>
<comment type="caution">
    <text evidence="6">The sequence shown here is derived from an EMBL/GenBank/DDBJ whole genome shotgun (WGS) entry which is preliminary data.</text>
</comment>
<dbReference type="PANTHER" id="PTHR47506">
    <property type="entry name" value="TRANSCRIPTIONAL REGULATORY PROTEIN"/>
    <property type="match status" value="1"/>
</dbReference>
<dbReference type="GO" id="GO:0003677">
    <property type="term" value="F:DNA binding"/>
    <property type="evidence" value="ECO:0007669"/>
    <property type="project" value="UniProtKB-UniRule"/>
</dbReference>
<dbReference type="PROSITE" id="PS50977">
    <property type="entry name" value="HTH_TETR_2"/>
    <property type="match status" value="1"/>
</dbReference>
<protein>
    <submittedName>
        <fullName evidence="6">TetR family transcriptional regulator</fullName>
    </submittedName>
</protein>
<dbReference type="SUPFAM" id="SSF48498">
    <property type="entry name" value="Tetracyclin repressor-like, C-terminal domain"/>
    <property type="match status" value="1"/>
</dbReference>
<evidence type="ECO:0000256" key="4">
    <source>
        <dbReference type="PROSITE-ProRule" id="PRU00335"/>
    </source>
</evidence>
<gene>
    <name evidence="6" type="ORF">H7B90_00990</name>
</gene>
<dbReference type="SUPFAM" id="SSF46689">
    <property type="entry name" value="Homeodomain-like"/>
    <property type="match status" value="1"/>
</dbReference>
<evidence type="ECO:0000259" key="5">
    <source>
        <dbReference type="PROSITE" id="PS50977"/>
    </source>
</evidence>
<evidence type="ECO:0000256" key="1">
    <source>
        <dbReference type="ARBA" id="ARBA00023015"/>
    </source>
</evidence>
<evidence type="ECO:0000256" key="2">
    <source>
        <dbReference type="ARBA" id="ARBA00023125"/>
    </source>
</evidence>
<keyword evidence="1" id="KW-0805">Transcription regulation</keyword>
<evidence type="ECO:0000313" key="6">
    <source>
        <dbReference type="EMBL" id="MBB6689967.1"/>
    </source>
</evidence>
<dbReference type="Gene3D" id="1.10.357.10">
    <property type="entry name" value="Tetracycline Repressor, domain 2"/>
    <property type="match status" value="1"/>
</dbReference>
<dbReference type="Pfam" id="PF17922">
    <property type="entry name" value="TetR_C_17"/>
    <property type="match status" value="1"/>
</dbReference>
<dbReference type="InterPro" id="IPR023772">
    <property type="entry name" value="DNA-bd_HTH_TetR-type_CS"/>
</dbReference>
<dbReference type="PROSITE" id="PS01081">
    <property type="entry name" value="HTH_TETR_1"/>
    <property type="match status" value="1"/>
</dbReference>